<reference evidence="2" key="1">
    <citation type="submission" date="2023-07" db="EMBL/GenBank/DDBJ databases">
        <title>Sequencing the genomes of 1000 actinobacteria strains.</title>
        <authorList>
            <person name="Klenk H.-P."/>
        </authorList>
    </citation>
    <scope>NUCLEOTIDE SEQUENCE</scope>
    <source>
        <strain evidence="2">DSM 44707</strain>
    </source>
</reference>
<sequence>MTEPAESAPVNGRVRVEPEGRRGAVLGAVLGAVPDTGNTEIAVLLDDGTTVTVSATALAPPPHLANDPAAYTSSTAAHERLATRTPSQEPKNPSDYLDALAGMQAYRHQVDQDELRLIDAARANGATWQQIGLALGSDPDSAKQRGHRRRQALANRNHPD</sequence>
<protein>
    <submittedName>
        <fullName evidence="2">Uncharacterized protein</fullName>
    </submittedName>
</protein>
<accession>A0AAE4CAG8</accession>
<comment type="caution">
    <text evidence="2">The sequence shown here is derived from an EMBL/GenBank/DDBJ whole genome shotgun (WGS) entry which is preliminary data.</text>
</comment>
<dbReference type="Proteomes" id="UP001183643">
    <property type="component" value="Unassembled WGS sequence"/>
</dbReference>
<keyword evidence="3" id="KW-1185">Reference proteome</keyword>
<feature type="region of interest" description="Disordered" evidence="1">
    <location>
        <begin position="135"/>
        <end position="160"/>
    </location>
</feature>
<evidence type="ECO:0000313" key="2">
    <source>
        <dbReference type="EMBL" id="MDR7277586.1"/>
    </source>
</evidence>
<evidence type="ECO:0000256" key="1">
    <source>
        <dbReference type="SAM" id="MobiDB-lite"/>
    </source>
</evidence>
<dbReference type="EMBL" id="JAVDYB010000001">
    <property type="protein sequence ID" value="MDR7277586.1"/>
    <property type="molecule type" value="Genomic_DNA"/>
</dbReference>
<dbReference type="AlphaFoldDB" id="A0AAE4CAG8"/>
<gene>
    <name evidence="2" type="ORF">J2S41_004364</name>
</gene>
<name>A0AAE4CAG8_9ACTN</name>
<organism evidence="2 3">
    <name type="scientific">Catenuloplanes atrovinosus</name>
    <dbReference type="NCBI Taxonomy" id="137266"/>
    <lineage>
        <taxon>Bacteria</taxon>
        <taxon>Bacillati</taxon>
        <taxon>Actinomycetota</taxon>
        <taxon>Actinomycetes</taxon>
        <taxon>Micromonosporales</taxon>
        <taxon>Micromonosporaceae</taxon>
        <taxon>Catenuloplanes</taxon>
    </lineage>
</organism>
<feature type="region of interest" description="Disordered" evidence="1">
    <location>
        <begin position="58"/>
        <end position="96"/>
    </location>
</feature>
<proteinExistence type="predicted"/>
<dbReference type="RefSeq" id="WP_310369971.1">
    <property type="nucleotide sequence ID" value="NZ_JAVDYB010000001.1"/>
</dbReference>
<evidence type="ECO:0000313" key="3">
    <source>
        <dbReference type="Proteomes" id="UP001183643"/>
    </source>
</evidence>